<keyword evidence="2" id="KW-1185">Reference proteome</keyword>
<reference evidence="1 2" key="1">
    <citation type="submission" date="2015-09" db="EMBL/GenBank/DDBJ databases">
        <authorList>
            <consortium name="Swine Surveillance"/>
        </authorList>
    </citation>
    <scope>NUCLEOTIDE SEQUENCE [LARGE SCALE GENOMIC DNA]</scope>
    <source>
        <strain evidence="1 2">CECT 7688</strain>
    </source>
</reference>
<protein>
    <submittedName>
        <fullName evidence="1">Uncharacterized protein</fullName>
    </submittedName>
</protein>
<evidence type="ECO:0000313" key="2">
    <source>
        <dbReference type="Proteomes" id="UP000054823"/>
    </source>
</evidence>
<gene>
    <name evidence="1" type="ORF">SHM7688_00526</name>
</gene>
<dbReference type="Proteomes" id="UP000054823">
    <property type="component" value="Unassembled WGS sequence"/>
</dbReference>
<organism evidence="1 2">
    <name type="scientific">Shimia marina</name>
    <dbReference type="NCBI Taxonomy" id="321267"/>
    <lineage>
        <taxon>Bacteria</taxon>
        <taxon>Pseudomonadati</taxon>
        <taxon>Pseudomonadota</taxon>
        <taxon>Alphaproteobacteria</taxon>
        <taxon>Rhodobacterales</taxon>
        <taxon>Roseobacteraceae</taxon>
    </lineage>
</organism>
<sequence length="177" mass="19310">MHIEQPRHDPFHISVHHCCRFIKRDRGHRRCGIGADAGQFQKLLNGSGKHPIEIIGHNACTFQQIARAGVVPKPGPFRHNIRILRGCKISDARPAFGESQKIVFDSGHGGLLQHNLRHPDPIGIGPHACFAVCRADAPRHLARIVVIPLQQVGVLGQITQVLSSLKNGFAGTAGRGH</sequence>
<dbReference type="AlphaFoldDB" id="A0A0P1ELJ2"/>
<evidence type="ECO:0000313" key="1">
    <source>
        <dbReference type="EMBL" id="CUH51093.1"/>
    </source>
</evidence>
<accession>A0A0P1ELJ2</accession>
<name>A0A0P1ELJ2_9RHOB</name>
<dbReference type="EMBL" id="CYPW01000006">
    <property type="protein sequence ID" value="CUH51093.1"/>
    <property type="molecule type" value="Genomic_DNA"/>
</dbReference>
<dbReference type="STRING" id="321267.SHM7688_00526"/>
<proteinExistence type="predicted"/>